<evidence type="ECO:0000256" key="5">
    <source>
        <dbReference type="ARBA" id="ARBA00022777"/>
    </source>
</evidence>
<evidence type="ECO:0000256" key="6">
    <source>
        <dbReference type="ARBA" id="ARBA00022840"/>
    </source>
</evidence>
<evidence type="ECO:0000313" key="11">
    <source>
        <dbReference type="Proteomes" id="UP000000851"/>
    </source>
</evidence>
<dbReference type="InterPro" id="IPR017441">
    <property type="entry name" value="Protein_kinase_ATP_BS"/>
</dbReference>
<reference evidence="10 11" key="1">
    <citation type="journal article" date="2009" name="Stand. Genomic Sci.">
        <title>Complete genome sequence of Catenulispora acidiphila type strain (ID 139908).</title>
        <authorList>
            <person name="Copeland A."/>
            <person name="Lapidus A."/>
            <person name="Glavina Del Rio T."/>
            <person name="Nolan M."/>
            <person name="Lucas S."/>
            <person name="Chen F."/>
            <person name="Tice H."/>
            <person name="Cheng J.F."/>
            <person name="Bruce D."/>
            <person name="Goodwin L."/>
            <person name="Pitluck S."/>
            <person name="Mikhailova N."/>
            <person name="Pati A."/>
            <person name="Ivanova N."/>
            <person name="Mavromatis K."/>
            <person name="Chen A."/>
            <person name="Palaniappan K."/>
            <person name="Chain P."/>
            <person name="Land M."/>
            <person name="Hauser L."/>
            <person name="Chang Y.J."/>
            <person name="Jeffries C.D."/>
            <person name="Chertkov O."/>
            <person name="Brettin T."/>
            <person name="Detter J.C."/>
            <person name="Han C."/>
            <person name="Ali Z."/>
            <person name="Tindall B.J."/>
            <person name="Goker M."/>
            <person name="Bristow J."/>
            <person name="Eisen J.A."/>
            <person name="Markowitz V."/>
            <person name="Hugenholtz P."/>
            <person name="Kyrpides N.C."/>
            <person name="Klenk H.P."/>
        </authorList>
    </citation>
    <scope>NUCLEOTIDE SEQUENCE [LARGE SCALE GENOMIC DNA]</scope>
    <source>
        <strain evidence="11">DSM 44928 / JCM 14897 / NBRC 102108 / NRRL B-24433 / ID139908</strain>
    </source>
</reference>
<keyword evidence="5 10" id="KW-0418">Kinase</keyword>
<feature type="region of interest" description="Disordered" evidence="8">
    <location>
        <begin position="390"/>
        <end position="444"/>
    </location>
</feature>
<evidence type="ECO:0000256" key="7">
    <source>
        <dbReference type="PROSITE-ProRule" id="PRU10141"/>
    </source>
</evidence>
<keyword evidence="3" id="KW-0808">Transferase</keyword>
<dbReference type="EMBL" id="CP001700">
    <property type="protein sequence ID" value="ACU73403.1"/>
    <property type="molecule type" value="Genomic_DNA"/>
</dbReference>
<dbReference type="GO" id="GO:0004674">
    <property type="term" value="F:protein serine/threonine kinase activity"/>
    <property type="evidence" value="ECO:0007669"/>
    <property type="project" value="UniProtKB-KW"/>
</dbReference>
<dbReference type="KEGG" id="cai:Caci_4540"/>
<evidence type="ECO:0000259" key="9">
    <source>
        <dbReference type="PROSITE" id="PS50011"/>
    </source>
</evidence>
<name>C7PXU3_CATAD</name>
<evidence type="ECO:0000256" key="1">
    <source>
        <dbReference type="ARBA" id="ARBA00012513"/>
    </source>
</evidence>
<sequence length="444" mass="45968">MLRESRAGTSVAMRYVLGRLLGEGATACVYAATDTTLEREVAVKVFRDPDVGQAQAARFPEEIRILTSLVHPHLLPLYDAGQDGDGRLFMAMPLVSGTTLARAIARGPLAPREVKRIGKALADALSHVHVRGIVHRDVKPSNVLLDDDGTPYLADFGFAHAHDGPVLTASDCVVGTAGYLAPEQAAGFAVPPVADVYALGLVLLEALTGERTYRGTPLERAAANALRPPTIPARLGPGWLKVLRAMTAQDPAIRATAGEAKTLLDLGEDELPEVTVSDATMEVAPVIPKSADAPLPPAPDEASAAVKRPASQRRRVRVGAVALTACAVLGFGAGAKVLAHGSEATPTQAPTGSGAGAATPRQIAVTAPPTASTSGHSPVEMPMTVLASAPISDPATPAKRPDAAVVPSHPQQQQQPAAADRQKATPPAKCPPGHKGNGHDKHKC</sequence>
<dbReference type="HOGENOM" id="CLU_000288_63_44_11"/>
<evidence type="ECO:0000256" key="3">
    <source>
        <dbReference type="ARBA" id="ARBA00022679"/>
    </source>
</evidence>
<dbReference type="Proteomes" id="UP000000851">
    <property type="component" value="Chromosome"/>
</dbReference>
<keyword evidence="4 7" id="KW-0547">Nucleotide-binding</keyword>
<dbReference type="STRING" id="479433.Caci_4540"/>
<keyword evidence="11" id="KW-1185">Reference proteome</keyword>
<evidence type="ECO:0000256" key="2">
    <source>
        <dbReference type="ARBA" id="ARBA00022527"/>
    </source>
</evidence>
<gene>
    <name evidence="10" type="ordered locus">Caci_4540</name>
</gene>
<dbReference type="EC" id="2.7.11.1" evidence="1"/>
<dbReference type="PANTHER" id="PTHR43289">
    <property type="entry name" value="MITOGEN-ACTIVATED PROTEIN KINASE KINASE KINASE 20-RELATED"/>
    <property type="match status" value="1"/>
</dbReference>
<dbReference type="AlphaFoldDB" id="C7PXU3"/>
<dbReference type="PROSITE" id="PS00108">
    <property type="entry name" value="PROTEIN_KINASE_ST"/>
    <property type="match status" value="1"/>
</dbReference>
<keyword evidence="2 10" id="KW-0723">Serine/threonine-protein kinase</keyword>
<dbReference type="CDD" id="cd14014">
    <property type="entry name" value="STKc_PknB_like"/>
    <property type="match status" value="1"/>
</dbReference>
<evidence type="ECO:0000256" key="4">
    <source>
        <dbReference type="ARBA" id="ARBA00022741"/>
    </source>
</evidence>
<dbReference type="InterPro" id="IPR008271">
    <property type="entry name" value="Ser/Thr_kinase_AS"/>
</dbReference>
<feature type="domain" description="Protein kinase" evidence="9">
    <location>
        <begin position="15"/>
        <end position="264"/>
    </location>
</feature>
<dbReference type="PANTHER" id="PTHR43289:SF6">
    <property type="entry name" value="SERINE_THREONINE-PROTEIN KINASE NEKL-3"/>
    <property type="match status" value="1"/>
</dbReference>
<feature type="region of interest" description="Disordered" evidence="8">
    <location>
        <begin position="289"/>
        <end position="314"/>
    </location>
</feature>
<dbReference type="InterPro" id="IPR011009">
    <property type="entry name" value="Kinase-like_dom_sf"/>
</dbReference>
<accession>C7PXU3</accession>
<evidence type="ECO:0000313" key="10">
    <source>
        <dbReference type="EMBL" id="ACU73403.1"/>
    </source>
</evidence>
<dbReference type="PROSITE" id="PS00107">
    <property type="entry name" value="PROTEIN_KINASE_ATP"/>
    <property type="match status" value="1"/>
</dbReference>
<keyword evidence="6 7" id="KW-0067">ATP-binding</keyword>
<dbReference type="Pfam" id="PF00069">
    <property type="entry name" value="Pkinase"/>
    <property type="match status" value="1"/>
</dbReference>
<evidence type="ECO:0000256" key="8">
    <source>
        <dbReference type="SAM" id="MobiDB-lite"/>
    </source>
</evidence>
<dbReference type="InParanoid" id="C7PXU3"/>
<proteinExistence type="predicted"/>
<organism evidence="10 11">
    <name type="scientific">Catenulispora acidiphila (strain DSM 44928 / JCM 14897 / NBRC 102108 / NRRL B-24433 / ID139908)</name>
    <dbReference type="NCBI Taxonomy" id="479433"/>
    <lineage>
        <taxon>Bacteria</taxon>
        <taxon>Bacillati</taxon>
        <taxon>Actinomycetota</taxon>
        <taxon>Actinomycetes</taxon>
        <taxon>Catenulisporales</taxon>
        <taxon>Catenulisporaceae</taxon>
        <taxon>Catenulispora</taxon>
    </lineage>
</organism>
<dbReference type="Gene3D" id="1.10.510.10">
    <property type="entry name" value="Transferase(Phosphotransferase) domain 1"/>
    <property type="match status" value="1"/>
</dbReference>
<dbReference type="SUPFAM" id="SSF56112">
    <property type="entry name" value="Protein kinase-like (PK-like)"/>
    <property type="match status" value="1"/>
</dbReference>
<dbReference type="SMART" id="SM00220">
    <property type="entry name" value="S_TKc"/>
    <property type="match status" value="1"/>
</dbReference>
<protein>
    <recommendedName>
        <fullName evidence="1">non-specific serine/threonine protein kinase</fullName>
        <ecNumber evidence="1">2.7.11.1</ecNumber>
    </recommendedName>
</protein>
<dbReference type="PROSITE" id="PS50011">
    <property type="entry name" value="PROTEIN_KINASE_DOM"/>
    <property type="match status" value="1"/>
</dbReference>
<feature type="compositionally biased region" description="Low complexity" evidence="8">
    <location>
        <begin position="403"/>
        <end position="419"/>
    </location>
</feature>
<dbReference type="InterPro" id="IPR000719">
    <property type="entry name" value="Prot_kinase_dom"/>
</dbReference>
<dbReference type="eggNOG" id="COG0515">
    <property type="taxonomic scope" value="Bacteria"/>
</dbReference>
<feature type="binding site" evidence="7">
    <location>
        <position position="44"/>
    </location>
    <ligand>
        <name>ATP</name>
        <dbReference type="ChEBI" id="CHEBI:30616"/>
    </ligand>
</feature>
<dbReference type="GO" id="GO:0005524">
    <property type="term" value="F:ATP binding"/>
    <property type="evidence" value="ECO:0007669"/>
    <property type="project" value="UniProtKB-UniRule"/>
</dbReference>